<keyword evidence="3" id="KW-1185">Reference proteome</keyword>
<sequence length="193" mass="21612">MLNTARYLRLVLVAVFLCSLMKVSAQIGAGLRFGGNLSQLDGDAFRSAKKVGLQAGLAFHYNFSKNLALQVEPSFNISRVRANESTAHEPAGIAKGTKSLSYFQLPVFAKLCITRGFSLMVGPEFSHLLNESRYRLNNNHPAFKDAMRIGYSVGLELGAIYFRYHEVKRVSNVYSDWHAALVQYQLGIKWDLF</sequence>
<dbReference type="EMBL" id="CP117880">
    <property type="protein sequence ID" value="WDF69672.1"/>
    <property type="molecule type" value="Genomic_DNA"/>
</dbReference>
<evidence type="ECO:0000313" key="3">
    <source>
        <dbReference type="Proteomes" id="UP001221558"/>
    </source>
</evidence>
<organism evidence="2 3">
    <name type="scientific">Sphingobacterium oryzagri</name>
    <dbReference type="NCBI Taxonomy" id="3025669"/>
    <lineage>
        <taxon>Bacteria</taxon>
        <taxon>Pseudomonadati</taxon>
        <taxon>Bacteroidota</taxon>
        <taxon>Sphingobacteriia</taxon>
        <taxon>Sphingobacteriales</taxon>
        <taxon>Sphingobacteriaceae</taxon>
        <taxon>Sphingobacterium</taxon>
    </lineage>
</organism>
<dbReference type="InterPro" id="IPR025665">
    <property type="entry name" value="Beta-barrel_OMP_2"/>
</dbReference>
<protein>
    <submittedName>
        <fullName evidence="2">Porin family protein</fullName>
    </submittedName>
</protein>
<dbReference type="Pfam" id="PF13568">
    <property type="entry name" value="OMP_b-brl_2"/>
    <property type="match status" value="1"/>
</dbReference>
<gene>
    <name evidence="2" type="ORF">PQ465_04645</name>
</gene>
<feature type="domain" description="Outer membrane protein beta-barrel" evidence="1">
    <location>
        <begin position="27"/>
        <end position="191"/>
    </location>
</feature>
<dbReference type="RefSeq" id="WP_274268385.1">
    <property type="nucleotide sequence ID" value="NZ_CP117880.1"/>
</dbReference>
<accession>A0ABY7WLZ1</accession>
<name>A0ABY7WLZ1_9SPHI</name>
<evidence type="ECO:0000259" key="1">
    <source>
        <dbReference type="Pfam" id="PF13568"/>
    </source>
</evidence>
<evidence type="ECO:0000313" key="2">
    <source>
        <dbReference type="EMBL" id="WDF69672.1"/>
    </source>
</evidence>
<reference evidence="2 3" key="1">
    <citation type="submission" date="2023-02" db="EMBL/GenBank/DDBJ databases">
        <title>Genome sequence of Sphingobacterium sp. KACC 22765.</title>
        <authorList>
            <person name="Kim S."/>
            <person name="Heo J."/>
            <person name="Kwon S.-W."/>
        </authorList>
    </citation>
    <scope>NUCLEOTIDE SEQUENCE [LARGE SCALE GENOMIC DNA]</scope>
    <source>
        <strain evidence="2 3">KACC 22765</strain>
    </source>
</reference>
<proteinExistence type="predicted"/>
<dbReference type="Proteomes" id="UP001221558">
    <property type="component" value="Chromosome"/>
</dbReference>